<evidence type="ECO:0000313" key="2">
    <source>
        <dbReference type="Proteomes" id="UP001152622"/>
    </source>
</evidence>
<dbReference type="EMBL" id="JAINUF010000001">
    <property type="protein sequence ID" value="KAJ8382181.1"/>
    <property type="molecule type" value="Genomic_DNA"/>
</dbReference>
<name>A0A9Q1JD10_SYNKA</name>
<evidence type="ECO:0000313" key="1">
    <source>
        <dbReference type="EMBL" id="KAJ8382181.1"/>
    </source>
</evidence>
<accession>A0A9Q1JD10</accession>
<dbReference type="AlphaFoldDB" id="A0A9Q1JD10"/>
<proteinExistence type="predicted"/>
<protein>
    <submittedName>
        <fullName evidence="1">Uncharacterized protein</fullName>
    </submittedName>
</protein>
<sequence>MVEKTETLLPFDTCLLVFSVLRAPPPQTPDLLRGPITTYMMGLHSRAIKVEQWSGKAAFLLTSALPMRASMCVVERVRGGRKMDKALVPCPRGFWGLPFAGANKRFHGYLPHSTPERPEC</sequence>
<organism evidence="1 2">
    <name type="scientific">Synaphobranchus kaupii</name>
    <name type="common">Kaup's arrowtooth eel</name>
    <dbReference type="NCBI Taxonomy" id="118154"/>
    <lineage>
        <taxon>Eukaryota</taxon>
        <taxon>Metazoa</taxon>
        <taxon>Chordata</taxon>
        <taxon>Craniata</taxon>
        <taxon>Vertebrata</taxon>
        <taxon>Euteleostomi</taxon>
        <taxon>Actinopterygii</taxon>
        <taxon>Neopterygii</taxon>
        <taxon>Teleostei</taxon>
        <taxon>Anguilliformes</taxon>
        <taxon>Synaphobranchidae</taxon>
        <taxon>Synaphobranchus</taxon>
    </lineage>
</organism>
<dbReference type="Proteomes" id="UP001152622">
    <property type="component" value="Chromosome 1"/>
</dbReference>
<gene>
    <name evidence="1" type="ORF">SKAU_G00029590</name>
</gene>
<reference evidence="1" key="1">
    <citation type="journal article" date="2023" name="Science">
        <title>Genome structures resolve the early diversification of teleost fishes.</title>
        <authorList>
            <person name="Parey E."/>
            <person name="Louis A."/>
            <person name="Montfort J."/>
            <person name="Bouchez O."/>
            <person name="Roques C."/>
            <person name="Iampietro C."/>
            <person name="Lluch J."/>
            <person name="Castinel A."/>
            <person name="Donnadieu C."/>
            <person name="Desvignes T."/>
            <person name="Floi Bucao C."/>
            <person name="Jouanno E."/>
            <person name="Wen M."/>
            <person name="Mejri S."/>
            <person name="Dirks R."/>
            <person name="Jansen H."/>
            <person name="Henkel C."/>
            <person name="Chen W.J."/>
            <person name="Zahm M."/>
            <person name="Cabau C."/>
            <person name="Klopp C."/>
            <person name="Thompson A.W."/>
            <person name="Robinson-Rechavi M."/>
            <person name="Braasch I."/>
            <person name="Lecointre G."/>
            <person name="Bobe J."/>
            <person name="Postlethwait J.H."/>
            <person name="Berthelot C."/>
            <person name="Roest Crollius H."/>
            <person name="Guiguen Y."/>
        </authorList>
    </citation>
    <scope>NUCLEOTIDE SEQUENCE</scope>
    <source>
        <strain evidence="1">WJC10195</strain>
    </source>
</reference>
<comment type="caution">
    <text evidence="1">The sequence shown here is derived from an EMBL/GenBank/DDBJ whole genome shotgun (WGS) entry which is preliminary data.</text>
</comment>
<keyword evidence="2" id="KW-1185">Reference proteome</keyword>